<comment type="similarity">
    <text evidence="4">Belongs to the CDIP1/LITAF family.</text>
</comment>
<feature type="transmembrane region" description="Helical" evidence="9">
    <location>
        <begin position="133"/>
        <end position="157"/>
    </location>
</feature>
<reference evidence="11" key="3">
    <citation type="submission" date="2025-08" db="UniProtKB">
        <authorList>
            <consortium name="Ensembl"/>
        </authorList>
    </citation>
    <scope>IDENTIFICATION</scope>
    <source>
        <strain evidence="11">JP 163 A</strain>
    </source>
</reference>
<evidence type="ECO:0000256" key="3">
    <source>
        <dbReference type="ARBA" id="ARBA00004630"/>
    </source>
</evidence>
<dbReference type="GO" id="GO:0098560">
    <property type="term" value="C:cytoplasmic side of late endosome membrane"/>
    <property type="evidence" value="ECO:0007669"/>
    <property type="project" value="TreeGrafter"/>
</dbReference>
<dbReference type="SMART" id="SM00714">
    <property type="entry name" value="LITAF"/>
    <property type="match status" value="1"/>
</dbReference>
<keyword evidence="12" id="KW-1185">Reference proteome</keyword>
<dbReference type="Proteomes" id="UP000002852">
    <property type="component" value="Unassembled WGS sequence"/>
</dbReference>
<evidence type="ECO:0000256" key="1">
    <source>
        <dbReference type="ARBA" id="ARBA00004125"/>
    </source>
</evidence>
<dbReference type="OrthoDB" id="4713066at2759"/>
<dbReference type="InterPro" id="IPR006629">
    <property type="entry name" value="LITAF"/>
</dbReference>
<evidence type="ECO:0000256" key="9">
    <source>
        <dbReference type="SAM" id="Phobius"/>
    </source>
</evidence>
<dbReference type="GeneID" id="102238267"/>
<dbReference type="InterPro" id="IPR037519">
    <property type="entry name" value="LITAF_fam"/>
</dbReference>
<dbReference type="HOGENOM" id="CLU_095549_3_3_1"/>
<dbReference type="Pfam" id="PF10601">
    <property type="entry name" value="zf-LITAF-like"/>
    <property type="match status" value="1"/>
</dbReference>
<evidence type="ECO:0000259" key="10">
    <source>
        <dbReference type="PROSITE" id="PS51837"/>
    </source>
</evidence>
<dbReference type="InParanoid" id="M4A3K9"/>
<dbReference type="GO" id="GO:0098574">
    <property type="term" value="C:cytoplasmic side of lysosomal membrane"/>
    <property type="evidence" value="ECO:0007669"/>
    <property type="project" value="TreeGrafter"/>
</dbReference>
<feature type="domain" description="LITAF" evidence="10">
    <location>
        <begin position="95"/>
        <end position="179"/>
    </location>
</feature>
<keyword evidence="6" id="KW-0862">Zinc</keyword>
<dbReference type="Ensembl" id="ENSXMAT00000009067.2">
    <property type="protein sequence ID" value="ENSXMAP00000009053.2"/>
    <property type="gene ID" value="ENSXMAG00000009042.2"/>
</dbReference>
<dbReference type="STRING" id="8083.ENSXMAP00000009053"/>
<dbReference type="KEGG" id="xma:102238267"/>
<sequence length="180" mass="19224">MEKGFHTQESAPPYPGPPMDYGQPAMYAPPTYSTQPGFPAQPGFSAPPGFPAQPGFSAPPGYPVQQGVSAPQCFPAQPGFSPAPAGVAFAPVPIQPTVTRVAISTALYDVPGQTFCPHCQETVITRTESEPGLLAWLACGGLCFLGCFLCCCIPFCLDSCNDVKHHCPRCQHVLYIYKRM</sequence>
<accession>M4A3K9</accession>
<reference evidence="12" key="2">
    <citation type="journal article" date="2013" name="Nat. Genet.">
        <title>The genome of the platyfish, Xiphophorus maculatus, provides insights into evolutionary adaptation and several complex traits.</title>
        <authorList>
            <person name="Schartl M."/>
            <person name="Walter R.B."/>
            <person name="Shen Y."/>
            <person name="Garcia T."/>
            <person name="Catchen J."/>
            <person name="Amores A."/>
            <person name="Braasch I."/>
            <person name="Chalopin D."/>
            <person name="Volff J.N."/>
            <person name="Lesch K.P."/>
            <person name="Bisazza A."/>
            <person name="Minx P."/>
            <person name="Hillier L."/>
            <person name="Wilson R.K."/>
            <person name="Fuerstenberg S."/>
            <person name="Boore J."/>
            <person name="Searle S."/>
            <person name="Postlethwait J.H."/>
            <person name="Warren W.C."/>
        </authorList>
    </citation>
    <scope>NUCLEOTIDE SEQUENCE [LARGE SCALE GENOMIC DNA]</scope>
    <source>
        <strain evidence="12">JP 163 A</strain>
    </source>
</reference>
<evidence type="ECO:0000256" key="8">
    <source>
        <dbReference type="SAM" id="MobiDB-lite"/>
    </source>
</evidence>
<dbReference type="PROSITE" id="PS51837">
    <property type="entry name" value="LITAF"/>
    <property type="match status" value="1"/>
</dbReference>
<feature type="region of interest" description="Disordered" evidence="8">
    <location>
        <begin position="1"/>
        <end position="50"/>
    </location>
</feature>
<dbReference type="PANTHER" id="PTHR23292">
    <property type="entry name" value="LIPOPOLYSACCHARIDE-INDUCED TUMOR NECROSIS FACTOR-ALPHA FACTOR"/>
    <property type="match status" value="1"/>
</dbReference>
<evidence type="ECO:0000256" key="5">
    <source>
        <dbReference type="ARBA" id="ARBA00022723"/>
    </source>
</evidence>
<reference evidence="11" key="4">
    <citation type="submission" date="2025-09" db="UniProtKB">
        <authorList>
            <consortium name="Ensembl"/>
        </authorList>
    </citation>
    <scope>IDENTIFICATION</scope>
    <source>
        <strain evidence="11">JP 163 A</strain>
    </source>
</reference>
<organism evidence="11 12">
    <name type="scientific">Xiphophorus maculatus</name>
    <name type="common">Southern platyfish</name>
    <name type="synonym">Platypoecilus maculatus</name>
    <dbReference type="NCBI Taxonomy" id="8083"/>
    <lineage>
        <taxon>Eukaryota</taxon>
        <taxon>Metazoa</taxon>
        <taxon>Chordata</taxon>
        <taxon>Craniata</taxon>
        <taxon>Vertebrata</taxon>
        <taxon>Euteleostomi</taxon>
        <taxon>Actinopterygii</taxon>
        <taxon>Neopterygii</taxon>
        <taxon>Teleostei</taxon>
        <taxon>Neoteleostei</taxon>
        <taxon>Acanthomorphata</taxon>
        <taxon>Ovalentaria</taxon>
        <taxon>Atherinomorphae</taxon>
        <taxon>Cyprinodontiformes</taxon>
        <taxon>Poeciliidae</taxon>
        <taxon>Poeciliinae</taxon>
        <taxon>Xiphophorus</taxon>
    </lineage>
</organism>
<keyword evidence="7 9" id="KW-0472">Membrane</keyword>
<dbReference type="OMA" id="CQETVIT"/>
<dbReference type="RefSeq" id="XP_014330763.1">
    <property type="nucleotide sequence ID" value="XM_014475277.2"/>
</dbReference>
<evidence type="ECO:0000256" key="6">
    <source>
        <dbReference type="ARBA" id="ARBA00022833"/>
    </source>
</evidence>
<protein>
    <submittedName>
        <fullName evidence="11">Lipopolysaccharide-induced tumor necrosis factor-alpha factor homolog</fullName>
    </submittedName>
</protein>
<comment type="subcellular location">
    <subcellularLocation>
        <location evidence="1">Endosome membrane</location>
        <topology evidence="1">Peripheral membrane protein</topology>
        <orientation evidence="1">Cytoplasmic side</orientation>
    </subcellularLocation>
    <subcellularLocation>
        <location evidence="2">Late endosome membrane</location>
    </subcellularLocation>
    <subcellularLocation>
        <location evidence="3">Lysosome membrane</location>
        <topology evidence="3">Peripheral membrane protein</topology>
        <orientation evidence="3">Cytoplasmic side</orientation>
    </subcellularLocation>
</comment>
<reference evidence="12" key="1">
    <citation type="submission" date="2012-01" db="EMBL/GenBank/DDBJ databases">
        <authorList>
            <person name="Walter R."/>
            <person name="Schartl M."/>
            <person name="Warren W."/>
        </authorList>
    </citation>
    <scope>NUCLEOTIDE SEQUENCE [LARGE SCALE GENOMIC DNA]</scope>
    <source>
        <strain evidence="12">JP 163 A</strain>
    </source>
</reference>
<dbReference type="GO" id="GO:0008270">
    <property type="term" value="F:zinc ion binding"/>
    <property type="evidence" value="ECO:0007669"/>
    <property type="project" value="TreeGrafter"/>
</dbReference>
<evidence type="ECO:0000256" key="7">
    <source>
        <dbReference type="ARBA" id="ARBA00023136"/>
    </source>
</evidence>
<dbReference type="eggNOG" id="ENOG502S2GM">
    <property type="taxonomic scope" value="Eukaryota"/>
</dbReference>
<dbReference type="GeneTree" id="ENSGT00940000155366"/>
<evidence type="ECO:0000313" key="11">
    <source>
        <dbReference type="Ensembl" id="ENSXMAP00000009053.2"/>
    </source>
</evidence>
<keyword evidence="9" id="KW-0812">Transmembrane</keyword>
<evidence type="ECO:0000256" key="2">
    <source>
        <dbReference type="ARBA" id="ARBA00004414"/>
    </source>
</evidence>
<name>M4A3K9_XIPMA</name>
<dbReference type="PANTHER" id="PTHR23292:SF46">
    <property type="entry name" value="LIPOPOLYSACCHARIDE-INDUCED TUMOR NECROSIS FACTOR-ALPHA FACTOR HOMOLOG"/>
    <property type="match status" value="1"/>
</dbReference>
<dbReference type="GO" id="GO:0005634">
    <property type="term" value="C:nucleus"/>
    <property type="evidence" value="ECO:0007669"/>
    <property type="project" value="TreeGrafter"/>
</dbReference>
<keyword evidence="9" id="KW-1133">Transmembrane helix</keyword>
<evidence type="ECO:0000256" key="4">
    <source>
        <dbReference type="ARBA" id="ARBA00005975"/>
    </source>
</evidence>
<dbReference type="AlphaFoldDB" id="M4A3K9"/>
<proteinExistence type="inferred from homology"/>
<evidence type="ECO:0000313" key="12">
    <source>
        <dbReference type="Proteomes" id="UP000002852"/>
    </source>
</evidence>
<keyword evidence="5" id="KW-0479">Metal-binding</keyword>